<dbReference type="Pfam" id="PF05253">
    <property type="entry name" value="zf-U11-48K"/>
    <property type="match status" value="1"/>
</dbReference>
<evidence type="ECO:0000313" key="6">
    <source>
        <dbReference type="EMBL" id="CAE1280832.1"/>
    </source>
</evidence>
<evidence type="ECO:0000259" key="5">
    <source>
        <dbReference type="PROSITE" id="PS51800"/>
    </source>
</evidence>
<gene>
    <name evidence="6" type="ORF">SPHA_42569</name>
</gene>
<keyword evidence="4" id="KW-1133">Transmembrane helix</keyword>
<dbReference type="GO" id="GO:0008270">
    <property type="term" value="F:zinc ion binding"/>
    <property type="evidence" value="ECO:0007669"/>
    <property type="project" value="UniProtKB-KW"/>
</dbReference>
<dbReference type="Proteomes" id="UP000597762">
    <property type="component" value="Unassembled WGS sequence"/>
</dbReference>
<dbReference type="PROSITE" id="PS51800">
    <property type="entry name" value="ZF_CHHC_U11_48K"/>
    <property type="match status" value="1"/>
</dbReference>
<keyword evidence="4" id="KW-0472">Membrane</keyword>
<accession>A0A812CYJ5</accession>
<organism evidence="6 7">
    <name type="scientific">Acanthosepion pharaonis</name>
    <name type="common">Pharaoh cuttlefish</name>
    <name type="synonym">Sepia pharaonis</name>
    <dbReference type="NCBI Taxonomy" id="158019"/>
    <lineage>
        <taxon>Eukaryota</taxon>
        <taxon>Metazoa</taxon>
        <taxon>Spiralia</taxon>
        <taxon>Lophotrochozoa</taxon>
        <taxon>Mollusca</taxon>
        <taxon>Cephalopoda</taxon>
        <taxon>Coleoidea</taxon>
        <taxon>Decapodiformes</taxon>
        <taxon>Sepiida</taxon>
        <taxon>Sepiina</taxon>
        <taxon>Sepiidae</taxon>
        <taxon>Acanthosepion</taxon>
    </lineage>
</organism>
<dbReference type="AlphaFoldDB" id="A0A812CYJ5"/>
<keyword evidence="4" id="KW-0812">Transmembrane</keyword>
<sequence>MPFHLIKCRKQHLLSPLQTCPFDTKHLVPQQEMPFHMSMCEAKVILGLDIANNIAQQESWQEKLEACHQMPETSLPIKSLSFLFFFIYFFFFFVASSRRLCLPLFFSNSVYSFSSPSPSAIVSFLFSLFFLFPLLFFFPSVTFLFLFYPIRHLSSPDLHFISGVSLCIVFTLPPFCMVFFFLLSLSLSRLFSFSFLFFIFQSLMYGQRLTFYPSLLADEELLLLQV</sequence>
<evidence type="ECO:0000256" key="1">
    <source>
        <dbReference type="ARBA" id="ARBA00022723"/>
    </source>
</evidence>
<evidence type="ECO:0000313" key="7">
    <source>
        <dbReference type="Proteomes" id="UP000597762"/>
    </source>
</evidence>
<protein>
    <recommendedName>
        <fullName evidence="5">CHHC U11-48K-type domain-containing protein</fullName>
    </recommendedName>
</protein>
<feature type="transmembrane region" description="Helical" evidence="4">
    <location>
        <begin position="189"/>
        <end position="206"/>
    </location>
</feature>
<feature type="transmembrane region" description="Helical" evidence="4">
    <location>
        <begin position="160"/>
        <end position="183"/>
    </location>
</feature>
<feature type="transmembrane region" description="Helical" evidence="4">
    <location>
        <begin position="80"/>
        <end position="100"/>
    </location>
</feature>
<keyword evidence="2" id="KW-0863">Zinc-finger</keyword>
<comment type="caution">
    <text evidence="6">The sequence shown here is derived from an EMBL/GenBank/DDBJ whole genome shotgun (WGS) entry which is preliminary data.</text>
</comment>
<feature type="transmembrane region" description="Helical" evidence="4">
    <location>
        <begin position="120"/>
        <end position="148"/>
    </location>
</feature>
<reference evidence="6" key="1">
    <citation type="submission" date="2021-01" db="EMBL/GenBank/DDBJ databases">
        <authorList>
            <person name="Li R."/>
            <person name="Bekaert M."/>
        </authorList>
    </citation>
    <scope>NUCLEOTIDE SEQUENCE</scope>
    <source>
        <strain evidence="6">Farmed</strain>
    </source>
</reference>
<proteinExistence type="predicted"/>
<feature type="domain" description="CHHC U11-48K-type" evidence="5">
    <location>
        <begin position="17"/>
        <end position="44"/>
    </location>
</feature>
<dbReference type="InterPro" id="IPR022776">
    <property type="entry name" value="TRM13/UPF0224_CHHC_Znf_dom"/>
</dbReference>
<evidence type="ECO:0000256" key="3">
    <source>
        <dbReference type="ARBA" id="ARBA00022833"/>
    </source>
</evidence>
<dbReference type="EMBL" id="CAHIKZ030002090">
    <property type="protein sequence ID" value="CAE1280832.1"/>
    <property type="molecule type" value="Genomic_DNA"/>
</dbReference>
<name>A0A812CYJ5_ACAPH</name>
<keyword evidence="7" id="KW-1185">Reference proteome</keyword>
<evidence type="ECO:0000256" key="4">
    <source>
        <dbReference type="SAM" id="Phobius"/>
    </source>
</evidence>
<keyword evidence="3" id="KW-0862">Zinc</keyword>
<evidence type="ECO:0000256" key="2">
    <source>
        <dbReference type="ARBA" id="ARBA00022771"/>
    </source>
</evidence>
<dbReference type="OrthoDB" id="10069248at2759"/>
<keyword evidence="1" id="KW-0479">Metal-binding</keyword>